<organism evidence="8 9">
    <name type="scientific">Microvirga terrae</name>
    <dbReference type="NCBI Taxonomy" id="2740529"/>
    <lineage>
        <taxon>Bacteria</taxon>
        <taxon>Pseudomonadati</taxon>
        <taxon>Pseudomonadota</taxon>
        <taxon>Alphaproteobacteria</taxon>
        <taxon>Hyphomicrobiales</taxon>
        <taxon>Methylobacteriaceae</taxon>
        <taxon>Microvirga</taxon>
    </lineage>
</organism>
<dbReference type="Pfam" id="PF01522">
    <property type="entry name" value="Polysacc_deac_1"/>
    <property type="match status" value="2"/>
</dbReference>
<comment type="subcellular location">
    <subcellularLocation>
        <location evidence="2">Secreted</location>
    </subcellularLocation>
</comment>
<evidence type="ECO:0000256" key="4">
    <source>
        <dbReference type="ARBA" id="ARBA00020071"/>
    </source>
</evidence>
<accession>A0ABY5RQG3</accession>
<dbReference type="RefSeq" id="WP_173947148.1">
    <property type="nucleotide sequence ID" value="NZ_CP102845.1"/>
</dbReference>
<dbReference type="InterPro" id="IPR011330">
    <property type="entry name" value="Glyco_hydro/deAcase_b/a-brl"/>
</dbReference>
<evidence type="ECO:0000313" key="8">
    <source>
        <dbReference type="EMBL" id="UVF18432.1"/>
    </source>
</evidence>
<evidence type="ECO:0000259" key="7">
    <source>
        <dbReference type="PROSITE" id="PS51677"/>
    </source>
</evidence>
<keyword evidence="9" id="KW-1185">Reference proteome</keyword>
<dbReference type="CDD" id="cd10918">
    <property type="entry name" value="CE4_NodB_like_5s_6s"/>
    <property type="match status" value="1"/>
</dbReference>
<comment type="function">
    <text evidence="1">Is involved in generating a small heat-stable compound (Nod), an acylated oligomer of N-acetylglucosamine, that stimulates mitosis in various plant protoplasts.</text>
</comment>
<dbReference type="PROSITE" id="PS51677">
    <property type="entry name" value="NODB"/>
    <property type="match status" value="1"/>
</dbReference>
<dbReference type="EMBL" id="CP102845">
    <property type="protein sequence ID" value="UVF18432.1"/>
    <property type="molecule type" value="Genomic_DNA"/>
</dbReference>
<dbReference type="SUPFAM" id="SSF88713">
    <property type="entry name" value="Glycoside hydrolase/deacetylase"/>
    <property type="match status" value="1"/>
</dbReference>
<evidence type="ECO:0000256" key="3">
    <source>
        <dbReference type="ARBA" id="ARBA00010973"/>
    </source>
</evidence>
<dbReference type="InterPro" id="IPR051398">
    <property type="entry name" value="Polysacch_Deacetylase"/>
</dbReference>
<reference evidence="8" key="1">
    <citation type="submission" date="2022-08" db="EMBL/GenBank/DDBJ databases">
        <title>Microvirga terrae sp. nov., isolated from soil.</title>
        <authorList>
            <person name="Kim K.H."/>
            <person name="Seo Y.L."/>
            <person name="Kim J.M."/>
            <person name="Lee J.K."/>
            <person name="Han D.M."/>
            <person name="Jeon C.O."/>
        </authorList>
    </citation>
    <scope>NUCLEOTIDE SEQUENCE</scope>
    <source>
        <strain evidence="8">R24</strain>
    </source>
</reference>
<sequence>MRGIGRAQTLLRRLTRRERPIVLMYHRVAEVACDPWQLAVRPQRFADHLRVLTRERKVVPLAWLVGELRESRIPLGSAVLTFDDGYADVFHTAKPILEEYGCPATVFLTTGALDTPGFWWDVLSRIILETPALPPRLEMDAGGKTNNFDVRQVVQPGRVQGVAAREALHTELWRALRPLDPTERQSVLAELAAWAGVDATPRSSDRVMTSQEAKALSESPLISIGAHTVTHPSLPLIEDEDRSREIRESRMTCERIVGHPITGFAYPFGDQDDASVSAARAAGIQFACTTDAGVVTPKTDLMRIPRILAADWSQDEFRQNVLSFC</sequence>
<evidence type="ECO:0000313" key="9">
    <source>
        <dbReference type="Proteomes" id="UP001017257"/>
    </source>
</evidence>
<evidence type="ECO:0000256" key="1">
    <source>
        <dbReference type="ARBA" id="ARBA00003236"/>
    </source>
</evidence>
<protein>
    <recommendedName>
        <fullName evidence="4">Chitooligosaccharide deacetylase</fullName>
    </recommendedName>
    <alternativeName>
        <fullName evidence="6">Nodulation protein B</fullName>
    </alternativeName>
</protein>
<name>A0ABY5RQG3_9HYPH</name>
<comment type="similarity">
    <text evidence="3">Belongs to the polysaccharide deacetylase family.</text>
</comment>
<dbReference type="Proteomes" id="UP001017257">
    <property type="component" value="Chromosome"/>
</dbReference>
<dbReference type="Gene3D" id="3.20.20.370">
    <property type="entry name" value="Glycoside hydrolase/deacetylase"/>
    <property type="match status" value="1"/>
</dbReference>
<evidence type="ECO:0000256" key="2">
    <source>
        <dbReference type="ARBA" id="ARBA00004613"/>
    </source>
</evidence>
<proteinExistence type="inferred from homology"/>
<keyword evidence="5" id="KW-0732">Signal</keyword>
<dbReference type="InterPro" id="IPR002509">
    <property type="entry name" value="NODB_dom"/>
</dbReference>
<evidence type="ECO:0000256" key="5">
    <source>
        <dbReference type="ARBA" id="ARBA00022729"/>
    </source>
</evidence>
<dbReference type="PANTHER" id="PTHR34216:SF3">
    <property type="entry name" value="POLY-BETA-1,6-N-ACETYL-D-GLUCOSAMINE N-DEACETYLASE"/>
    <property type="match status" value="1"/>
</dbReference>
<feature type="domain" description="NodB homology" evidence="7">
    <location>
        <begin position="76"/>
        <end position="325"/>
    </location>
</feature>
<dbReference type="PANTHER" id="PTHR34216">
    <property type="match status" value="1"/>
</dbReference>
<evidence type="ECO:0000256" key="6">
    <source>
        <dbReference type="ARBA" id="ARBA00032976"/>
    </source>
</evidence>
<gene>
    <name evidence="8" type="ORF">HPT29_018285</name>
</gene>